<gene>
    <name evidence="1" type="ORF">LCI24_14515</name>
</gene>
<evidence type="ECO:0000313" key="2">
    <source>
        <dbReference type="Proteomes" id="UP001149303"/>
    </source>
</evidence>
<dbReference type="RefSeq" id="WP_274641022.1">
    <property type="nucleotide sequence ID" value="NZ_JAIWJY010000011.1"/>
</dbReference>
<evidence type="ECO:0000313" key="1">
    <source>
        <dbReference type="EMBL" id="MDE1208011.1"/>
    </source>
</evidence>
<sequence>MNIRSGYYGDYMGEEYKMYGKSSGWIICKKRGKDIELTNKEAKNSIKSAYSVTTFCNYKSGKYSIEFLSDKEVSLNPDINTLTEVLGKHPYDHGIYKLEISYNEFIANVSIIWEERKKISGFPFKIEKIAYLKTDCK</sequence>
<organism evidence="1 2">
    <name type="scientific">Tenacibaculum larymnensis</name>
    <dbReference type="NCBI Taxonomy" id="2878201"/>
    <lineage>
        <taxon>Bacteria</taxon>
        <taxon>Pseudomonadati</taxon>
        <taxon>Bacteroidota</taxon>
        <taxon>Flavobacteriia</taxon>
        <taxon>Flavobacteriales</taxon>
        <taxon>Flavobacteriaceae</taxon>
        <taxon>Tenacibaculum</taxon>
    </lineage>
</organism>
<accession>A0A9X4EPU8</accession>
<proteinExistence type="predicted"/>
<reference evidence="1" key="1">
    <citation type="submission" date="2021-09" db="EMBL/GenBank/DDBJ databases">
        <authorList>
            <person name="Smyrli M."/>
        </authorList>
    </citation>
    <scope>NUCLEOTIDE SEQUENCE</scope>
    <source>
        <strain evidence="1">LAR25</strain>
    </source>
</reference>
<comment type="caution">
    <text evidence="1">The sequence shown here is derived from an EMBL/GenBank/DDBJ whole genome shotgun (WGS) entry which is preliminary data.</text>
</comment>
<keyword evidence="2" id="KW-1185">Reference proteome</keyword>
<dbReference type="EMBL" id="JAIWJY010000011">
    <property type="protein sequence ID" value="MDE1208011.1"/>
    <property type="molecule type" value="Genomic_DNA"/>
</dbReference>
<dbReference type="Proteomes" id="UP001149303">
    <property type="component" value="Unassembled WGS sequence"/>
</dbReference>
<protein>
    <submittedName>
        <fullName evidence="1">Uncharacterized protein</fullName>
    </submittedName>
</protein>
<name>A0A9X4EPU8_9FLAO</name>
<dbReference type="AlphaFoldDB" id="A0A9X4EPU8"/>